<reference evidence="15" key="2">
    <citation type="submission" date="2025-08" db="UniProtKB">
        <authorList>
            <consortium name="Ensembl"/>
        </authorList>
    </citation>
    <scope>IDENTIFICATION</scope>
</reference>
<dbReference type="PANTHER" id="PTHR13044:SF2">
    <property type="entry name" value="CYCLIC AMP-DEPENDENT TRANSCRIPTION FACTOR ATF-4"/>
    <property type="match status" value="1"/>
</dbReference>
<comment type="similarity">
    <text evidence="2">Belongs to the bZIP family.</text>
</comment>
<dbReference type="GeneTree" id="ENSGT00530000063801"/>
<dbReference type="AlphaFoldDB" id="A0A8C4XEL5"/>
<feature type="domain" description="BZIP" evidence="14">
    <location>
        <begin position="315"/>
        <end position="378"/>
    </location>
</feature>
<keyword evidence="4" id="KW-0678">Repressor</keyword>
<evidence type="ECO:0000256" key="12">
    <source>
        <dbReference type="SAM" id="Coils"/>
    </source>
</evidence>
<evidence type="ECO:0000313" key="16">
    <source>
        <dbReference type="Proteomes" id="UP000694620"/>
    </source>
</evidence>
<keyword evidence="6" id="KW-0090">Biological rhythms</keyword>
<evidence type="ECO:0000256" key="8">
    <source>
        <dbReference type="ARBA" id="ARBA00023159"/>
    </source>
</evidence>
<dbReference type="GO" id="GO:0048511">
    <property type="term" value="P:rhythmic process"/>
    <property type="evidence" value="ECO:0007669"/>
    <property type="project" value="UniProtKB-KW"/>
</dbReference>
<keyword evidence="12" id="KW-0175">Coiled coil</keyword>
<reference evidence="15" key="3">
    <citation type="submission" date="2025-09" db="UniProtKB">
        <authorList>
            <consortium name="Ensembl"/>
        </authorList>
    </citation>
    <scope>IDENTIFICATION</scope>
</reference>
<evidence type="ECO:0000256" key="2">
    <source>
        <dbReference type="ARBA" id="ARBA00007163"/>
    </source>
</evidence>
<dbReference type="Proteomes" id="UP000694620">
    <property type="component" value="Chromosome 12"/>
</dbReference>
<evidence type="ECO:0000259" key="14">
    <source>
        <dbReference type="PROSITE" id="PS50217"/>
    </source>
</evidence>
<keyword evidence="10" id="KW-0539">Nucleus</keyword>
<dbReference type="RefSeq" id="XP_028671046.1">
    <property type="nucleotide sequence ID" value="XM_028815213.2"/>
</dbReference>
<accession>A0A8C4XEL5</accession>
<evidence type="ECO:0000256" key="10">
    <source>
        <dbReference type="ARBA" id="ARBA00023242"/>
    </source>
</evidence>
<keyword evidence="9" id="KW-0804">Transcription</keyword>
<proteinExistence type="inferred from homology"/>
<feature type="coiled-coil region" evidence="12">
    <location>
        <begin position="333"/>
        <end position="367"/>
    </location>
</feature>
<dbReference type="FunFam" id="1.20.5.170:FF:000021">
    <property type="entry name" value="Cyclic AMP-dependent transcription factor ATF-4"/>
    <property type="match status" value="1"/>
</dbReference>
<evidence type="ECO:0000256" key="13">
    <source>
        <dbReference type="SAM" id="MobiDB-lite"/>
    </source>
</evidence>
<dbReference type="OrthoDB" id="5847285at2759"/>
<feature type="region of interest" description="Disordered" evidence="13">
    <location>
        <begin position="239"/>
        <end position="269"/>
    </location>
</feature>
<name>A0A8C4XEL5_ERPCA</name>
<dbReference type="GO" id="GO:0001228">
    <property type="term" value="F:DNA-binding transcription activator activity, RNA polymerase II-specific"/>
    <property type="evidence" value="ECO:0007669"/>
    <property type="project" value="TreeGrafter"/>
</dbReference>
<sequence>MTTAMSSLSLDLPFLDQSFLTADLGQGLGDFLLNDYEPHLDGASLSPSSISTPFCHTKKQVSDDPTALQWLLESPMPHSDSKADSLCDMDWMTEQMNLNEFDLDFLVGSCDLEGSSSSPEELIASLDPCNLDLGELPLHPPVSLMSPASSDSISEETVPPVELVQEMLNVEELETPLCISEPITGLNEIGEDIVVVLSVPEVKCEPTSPISFVSESNHLESETILVYSSPSPPFKEEVEITDDGDSGIGSNCGSPPGSLSPNNPPSPMNLESESTMVVVSVVGFSRAKPYARPPVKAEKPHAAKLKSASSEPRVVEKKIKKMQQNKTAATRYRQKKRAENETLQSECAELETKNKILVEKVESITKEIQYLKDLIEEVRSAKKRKQSTL</sequence>
<evidence type="ECO:0000256" key="11">
    <source>
        <dbReference type="ARBA" id="ARBA00032136"/>
    </source>
</evidence>
<evidence type="ECO:0000313" key="15">
    <source>
        <dbReference type="Ensembl" id="ENSECRP00000026273.1"/>
    </source>
</evidence>
<dbReference type="PANTHER" id="PTHR13044">
    <property type="entry name" value="ACTIVATING TRANSCRIPTION FACTOR ATF 4/5"/>
    <property type="match status" value="1"/>
</dbReference>
<dbReference type="GeneID" id="114661949"/>
<dbReference type="Ensembl" id="ENSECRT00000026819.1">
    <property type="protein sequence ID" value="ENSECRP00000026273.1"/>
    <property type="gene ID" value="ENSECRG00000017757.1"/>
</dbReference>
<dbReference type="PROSITE" id="PS00036">
    <property type="entry name" value="BZIP_BASIC"/>
    <property type="match status" value="1"/>
</dbReference>
<dbReference type="GO" id="GO:0042981">
    <property type="term" value="P:regulation of apoptotic process"/>
    <property type="evidence" value="ECO:0007669"/>
    <property type="project" value="UniProtKB-ARBA"/>
</dbReference>
<dbReference type="GO" id="GO:1990590">
    <property type="term" value="C:ATF1-ATF4 transcription factor complex"/>
    <property type="evidence" value="ECO:0007669"/>
    <property type="project" value="TreeGrafter"/>
</dbReference>
<keyword evidence="8" id="KW-0010">Activator</keyword>
<evidence type="ECO:0000256" key="5">
    <source>
        <dbReference type="ARBA" id="ARBA00023015"/>
    </source>
</evidence>
<dbReference type="InterPro" id="IPR004827">
    <property type="entry name" value="bZIP"/>
</dbReference>
<evidence type="ECO:0000256" key="4">
    <source>
        <dbReference type="ARBA" id="ARBA00022491"/>
    </source>
</evidence>
<evidence type="ECO:0000256" key="3">
    <source>
        <dbReference type="ARBA" id="ARBA00018846"/>
    </source>
</evidence>
<dbReference type="GO" id="GO:1990589">
    <property type="term" value="C:ATF4-CREB1 transcription factor complex"/>
    <property type="evidence" value="ECO:0007669"/>
    <property type="project" value="TreeGrafter"/>
</dbReference>
<dbReference type="GO" id="GO:0000977">
    <property type="term" value="F:RNA polymerase II transcription regulatory region sequence-specific DNA binding"/>
    <property type="evidence" value="ECO:0007669"/>
    <property type="project" value="TreeGrafter"/>
</dbReference>
<dbReference type="SMART" id="SM00338">
    <property type="entry name" value="BRLZ"/>
    <property type="match status" value="1"/>
</dbReference>
<dbReference type="PROSITE" id="PS50217">
    <property type="entry name" value="BZIP"/>
    <property type="match status" value="1"/>
</dbReference>
<reference evidence="15" key="1">
    <citation type="submission" date="2021-06" db="EMBL/GenBank/DDBJ databases">
        <authorList>
            <consortium name="Wellcome Sanger Institute Data Sharing"/>
        </authorList>
    </citation>
    <scope>NUCLEOTIDE SEQUENCE [LARGE SCALE GENOMIC DNA]</scope>
</reference>
<gene>
    <name evidence="15" type="primary">atf4a</name>
</gene>
<feature type="compositionally biased region" description="Low complexity" evidence="13">
    <location>
        <begin position="251"/>
        <end position="261"/>
    </location>
</feature>
<organism evidence="15 16">
    <name type="scientific">Erpetoichthys calabaricus</name>
    <name type="common">Rope fish</name>
    <name type="synonym">Calamoichthys calabaricus</name>
    <dbReference type="NCBI Taxonomy" id="27687"/>
    <lineage>
        <taxon>Eukaryota</taxon>
        <taxon>Metazoa</taxon>
        <taxon>Chordata</taxon>
        <taxon>Craniata</taxon>
        <taxon>Vertebrata</taxon>
        <taxon>Euteleostomi</taxon>
        <taxon>Actinopterygii</taxon>
        <taxon>Polypteriformes</taxon>
        <taxon>Polypteridae</taxon>
        <taxon>Erpetoichthys</taxon>
    </lineage>
</organism>
<dbReference type="Pfam" id="PF00170">
    <property type="entry name" value="bZIP_1"/>
    <property type="match status" value="1"/>
</dbReference>
<evidence type="ECO:0000256" key="6">
    <source>
        <dbReference type="ARBA" id="ARBA00023108"/>
    </source>
</evidence>
<dbReference type="Gene3D" id="1.20.5.170">
    <property type="match status" value="1"/>
</dbReference>
<keyword evidence="5" id="KW-0805">Transcription regulation</keyword>
<dbReference type="InterPro" id="IPR046347">
    <property type="entry name" value="bZIP_sf"/>
</dbReference>
<dbReference type="SUPFAM" id="SSF57959">
    <property type="entry name" value="Leucine zipper domain"/>
    <property type="match status" value="1"/>
</dbReference>
<dbReference type="CDD" id="cd14692">
    <property type="entry name" value="bZIP_ATF4"/>
    <property type="match status" value="1"/>
</dbReference>
<comment type="subcellular location">
    <subcellularLocation>
        <location evidence="1">Nucleus</location>
    </subcellularLocation>
</comment>
<evidence type="ECO:0000256" key="1">
    <source>
        <dbReference type="ARBA" id="ARBA00004123"/>
    </source>
</evidence>
<protein>
    <recommendedName>
        <fullName evidence="3">Cyclic AMP-dependent transcription factor ATF-4</fullName>
    </recommendedName>
    <alternativeName>
        <fullName evidence="11">Activating transcription factor 4</fullName>
    </alternativeName>
</protein>
<evidence type="ECO:0000256" key="9">
    <source>
        <dbReference type="ARBA" id="ARBA00023163"/>
    </source>
</evidence>
<keyword evidence="16" id="KW-1185">Reference proteome</keyword>
<evidence type="ECO:0000256" key="7">
    <source>
        <dbReference type="ARBA" id="ARBA00023125"/>
    </source>
</evidence>
<keyword evidence="7" id="KW-0238">DNA-binding</keyword>